<gene>
    <name evidence="2" type="ORF">SPHA_58461</name>
</gene>
<feature type="compositionally biased region" description="Basic residues" evidence="1">
    <location>
        <begin position="342"/>
        <end position="352"/>
    </location>
</feature>
<feature type="compositionally biased region" description="Polar residues" evidence="1">
    <location>
        <begin position="119"/>
        <end position="132"/>
    </location>
</feature>
<feature type="region of interest" description="Disordered" evidence="1">
    <location>
        <begin position="886"/>
        <end position="932"/>
    </location>
</feature>
<feature type="region of interest" description="Disordered" evidence="1">
    <location>
        <begin position="560"/>
        <end position="745"/>
    </location>
</feature>
<dbReference type="EMBL" id="CAHIKZ030003999">
    <property type="protein sequence ID" value="CAE1306168.1"/>
    <property type="molecule type" value="Genomic_DNA"/>
</dbReference>
<feature type="region of interest" description="Disordered" evidence="1">
    <location>
        <begin position="418"/>
        <end position="545"/>
    </location>
</feature>
<feature type="region of interest" description="Disordered" evidence="1">
    <location>
        <begin position="294"/>
        <end position="394"/>
    </location>
</feature>
<organism evidence="2 3">
    <name type="scientific">Acanthosepion pharaonis</name>
    <name type="common">Pharaoh cuttlefish</name>
    <name type="synonym">Sepia pharaonis</name>
    <dbReference type="NCBI Taxonomy" id="158019"/>
    <lineage>
        <taxon>Eukaryota</taxon>
        <taxon>Metazoa</taxon>
        <taxon>Spiralia</taxon>
        <taxon>Lophotrochozoa</taxon>
        <taxon>Mollusca</taxon>
        <taxon>Cephalopoda</taxon>
        <taxon>Coleoidea</taxon>
        <taxon>Decapodiformes</taxon>
        <taxon>Sepiida</taxon>
        <taxon>Sepiina</taxon>
        <taxon>Sepiidae</taxon>
        <taxon>Acanthosepion</taxon>
    </lineage>
</organism>
<dbReference type="Proteomes" id="UP000597762">
    <property type="component" value="Unassembled WGS sequence"/>
</dbReference>
<feature type="compositionally biased region" description="Polar residues" evidence="1">
    <location>
        <begin position="468"/>
        <end position="477"/>
    </location>
</feature>
<feature type="compositionally biased region" description="Basic and acidic residues" evidence="1">
    <location>
        <begin position="327"/>
        <end position="341"/>
    </location>
</feature>
<feature type="region of interest" description="Disordered" evidence="1">
    <location>
        <begin position="766"/>
        <end position="804"/>
    </location>
</feature>
<feature type="compositionally biased region" description="Basic and acidic residues" evidence="1">
    <location>
        <begin position="857"/>
        <end position="869"/>
    </location>
</feature>
<feature type="compositionally biased region" description="Acidic residues" evidence="1">
    <location>
        <begin position="364"/>
        <end position="381"/>
    </location>
</feature>
<evidence type="ECO:0000256" key="1">
    <source>
        <dbReference type="SAM" id="MobiDB-lite"/>
    </source>
</evidence>
<evidence type="ECO:0000313" key="2">
    <source>
        <dbReference type="EMBL" id="CAE1306168.1"/>
    </source>
</evidence>
<feature type="compositionally biased region" description="Basic and acidic residues" evidence="1">
    <location>
        <begin position="422"/>
        <end position="432"/>
    </location>
</feature>
<feature type="compositionally biased region" description="Basic and acidic residues" evidence="1">
    <location>
        <begin position="144"/>
        <end position="156"/>
    </location>
</feature>
<feature type="region of interest" description="Disordered" evidence="1">
    <location>
        <begin position="46"/>
        <end position="231"/>
    </location>
</feature>
<feature type="compositionally biased region" description="Basic and acidic residues" evidence="1">
    <location>
        <begin position="727"/>
        <end position="736"/>
    </location>
</feature>
<feature type="compositionally biased region" description="Basic and acidic residues" evidence="1">
    <location>
        <begin position="576"/>
        <end position="589"/>
    </location>
</feature>
<name>A0A812DRD9_ACAPH</name>
<evidence type="ECO:0000313" key="3">
    <source>
        <dbReference type="Proteomes" id="UP000597762"/>
    </source>
</evidence>
<accession>A0A812DRD9</accession>
<feature type="compositionally biased region" description="Basic and acidic residues" evidence="1">
    <location>
        <begin position="168"/>
        <end position="228"/>
    </location>
</feature>
<feature type="compositionally biased region" description="Basic and acidic residues" evidence="1">
    <location>
        <begin position="780"/>
        <end position="795"/>
    </location>
</feature>
<feature type="region of interest" description="Disordered" evidence="1">
    <location>
        <begin position="1066"/>
        <end position="1203"/>
    </location>
</feature>
<feature type="region of interest" description="Disordered" evidence="1">
    <location>
        <begin position="1"/>
        <end position="27"/>
    </location>
</feature>
<feature type="compositionally biased region" description="Polar residues" evidence="1">
    <location>
        <begin position="317"/>
        <end position="326"/>
    </location>
</feature>
<reference evidence="2" key="1">
    <citation type="submission" date="2021-01" db="EMBL/GenBank/DDBJ databases">
        <authorList>
            <person name="Li R."/>
            <person name="Bekaert M."/>
        </authorList>
    </citation>
    <scope>NUCLEOTIDE SEQUENCE</scope>
    <source>
        <strain evidence="2">Farmed</strain>
    </source>
</reference>
<feature type="compositionally biased region" description="Polar residues" evidence="1">
    <location>
        <begin position="53"/>
        <end position="67"/>
    </location>
</feature>
<dbReference type="AlphaFoldDB" id="A0A812DRD9"/>
<sequence length="1203" mass="136297">MKSIQIKESEKKEPSQPDGSYDVEKETNEDLLTLADNQINQSISPAREILTGDQDSQNSTEQTINPSDENKVKIQQEEESSNKTINNDDPCLEDCRDEIDMVVTHQETSVSSEYDGEEFQTNRTRISPISQDDTSETPDFMEEMSSRDNDHKRSSDEEKEPVEMSQDEQTKEQKSETEGKLSDSSSDHDSDGFIRERDAETQETLHSKESFKDHEDAQEVKHEEHQNLKENYVCSENFYSDEENNGDKTEASLTKYHESSCIGNSENKLHSQYRKDFEEDLEYFSSDEEICIENKNSMNKDESSLQTDNNDVDDQRQPNSGQTDVCSTDHQEDIFSGDELRRRNKHRVRKQSRNQQLQNATEFTDTDEFEREYPESGEEDRDNDRTEPRCLRQKKSVKIYSEDNEYDSFESVDDNEELYLDCDSKEDRKEVVNEGDGTENSSMNDREMTSGNEERDEQDGMNIKSDIQMESSSNISEVNGELHGTGKECGRETPINGDDTQHLNDTVSLEREAKESTVVSPNGEAEALDIHDGVKEPSENEQSQEIIDLKSRLSMLPAEMGTEVALKKKPPVPPPKAEKSKPKELKREPSPTIDTADDLKDLKSRLSKLPAEMGVKLDFKKKTPPPVPAKLSDDQLSDPSSNIFSEDDRSTRSRSSTRERSQSVDKAEYLVGLQSRFSMLPPEMGAKLSFKKKPPLVRPENIRSNSEDRGDDTGSETTSVGCPSEDFDLKYDESGKETSLGVDEAEHLRGLNSRFNLLPPEMGAKLNFKKKPLVPPPKATRTETSKTETSGKEEPMIITTSTDENEITVSICLDEPSAEADETVEPTDLRNRFDHLTLETGTKLSFKKKPPVPLPKEIQESKNLTEDKEEIDVRSKFNLAPTELGTKINYKKKPPVPLPKPTKGNKAESAVSASGEETASIVVESSSDSAEVSADSEETFVFTIVSDVDNSSLSLEDSTKLEQQEEDENTEDNVFVFTLCDEGIIEESTSLKLEPELHEVKPETPKQIRELDKHGVELLKQELEVQRQEAELPKEKVELRKEETELVKEAELPKRKAELLKPEAELLKQETELPKPEVELLKQEAELPKPEAELPKLEAELLKQEAELLKQEAELPKPEAEPQKDLELPKEETELSKEKAESEETKSKPKYPRSYEDDERLKESKLDTFKRKFGVQTVAAKPTVPPGARRQTQTKSEKGSRFP</sequence>
<proteinExistence type="predicted"/>
<feature type="compositionally biased region" description="Basic and acidic residues" evidence="1">
    <location>
        <begin position="1"/>
        <end position="15"/>
    </location>
</feature>
<feature type="compositionally biased region" description="Low complexity" evidence="1">
    <location>
        <begin position="919"/>
        <end position="932"/>
    </location>
</feature>
<feature type="region of interest" description="Disordered" evidence="1">
    <location>
        <begin position="842"/>
        <end position="869"/>
    </location>
</feature>
<feature type="compositionally biased region" description="Acidic residues" evidence="1">
    <location>
        <begin position="133"/>
        <end position="142"/>
    </location>
</feature>
<comment type="caution">
    <text evidence="2">The sequence shown here is derived from an EMBL/GenBank/DDBJ whole genome shotgun (WGS) entry which is preliminary data.</text>
</comment>
<protein>
    <submittedName>
        <fullName evidence="2">Uncharacterized protein</fullName>
    </submittedName>
</protein>
<keyword evidence="3" id="KW-1185">Reference proteome</keyword>
<feature type="compositionally biased region" description="Basic and acidic residues" evidence="1">
    <location>
        <begin position="528"/>
        <end position="538"/>
    </location>
</feature>
<feature type="compositionally biased region" description="Basic and acidic residues" evidence="1">
    <location>
        <begin position="1066"/>
        <end position="1170"/>
    </location>
</feature>
<feature type="compositionally biased region" description="Basic and acidic residues" evidence="1">
    <location>
        <begin position="646"/>
        <end position="668"/>
    </location>
</feature>